<evidence type="ECO:0000313" key="7">
    <source>
        <dbReference type="EMBL" id="KAF7684137.1"/>
    </source>
</evidence>
<reference evidence="7 8" key="1">
    <citation type="submission" date="2019-01" db="EMBL/GenBank/DDBJ databases">
        <title>Genomes sequencing and comparative genomics of infectious freshwater microsporidia, Cucumispora dikerogammari and Thelohania contejeani.</title>
        <authorList>
            <person name="Cormier A."/>
            <person name="Giraud I."/>
            <person name="Wattier R."/>
            <person name="Teixeira M."/>
            <person name="Grandjean F."/>
            <person name="Rigaud T."/>
            <person name="Cordaux R."/>
        </authorList>
    </citation>
    <scope>NUCLEOTIDE SEQUENCE [LARGE SCALE GENOMIC DNA]</scope>
    <source>
        <strain evidence="7">T1</strain>
        <tissue evidence="7">Spores</tissue>
    </source>
</reference>
<organism evidence="7 8">
    <name type="scientific">Astathelohania contejeani</name>
    <dbReference type="NCBI Taxonomy" id="164912"/>
    <lineage>
        <taxon>Eukaryota</taxon>
        <taxon>Fungi</taxon>
        <taxon>Fungi incertae sedis</taxon>
        <taxon>Microsporidia</taxon>
        <taxon>Astathelohaniidae</taxon>
        <taxon>Astathelohania</taxon>
    </lineage>
</organism>
<dbReference type="InterPro" id="IPR004939">
    <property type="entry name" value="APC_su10/DOC_dom"/>
</dbReference>
<evidence type="ECO:0000256" key="3">
    <source>
        <dbReference type="ARBA" id="ARBA00022776"/>
    </source>
</evidence>
<dbReference type="Gene3D" id="2.60.120.260">
    <property type="entry name" value="Galactose-binding domain-like"/>
    <property type="match status" value="1"/>
</dbReference>
<dbReference type="PROSITE" id="PS51284">
    <property type="entry name" value="DOC"/>
    <property type="match status" value="1"/>
</dbReference>
<dbReference type="Pfam" id="PF03256">
    <property type="entry name" value="ANAPC10"/>
    <property type="match status" value="1"/>
</dbReference>
<dbReference type="SUPFAM" id="SSF49785">
    <property type="entry name" value="Galactose-binding domain-like"/>
    <property type="match status" value="1"/>
</dbReference>
<sequence>MDIRLSSYKRDHGLKELLSENENEFWHTDDNLPHFIEISFIRRTYIDHIELFLSYSLDDSYTPEKIEVKTGITKDSMESIITLSFTEPDGPIHIDIGKDCFFIYLIILSNHQEGRDSHVRRLRVFSYDEIPCNM</sequence>
<evidence type="ECO:0000256" key="5">
    <source>
        <dbReference type="ARBA" id="ARBA00023306"/>
    </source>
</evidence>
<proteinExistence type="inferred from homology"/>
<evidence type="ECO:0000256" key="2">
    <source>
        <dbReference type="ARBA" id="ARBA00022618"/>
    </source>
</evidence>
<dbReference type="SMART" id="SM01337">
    <property type="entry name" value="APC10"/>
    <property type="match status" value="1"/>
</dbReference>
<comment type="caution">
    <text evidence="7">The sequence shown here is derived from an EMBL/GenBank/DDBJ whole genome shotgun (WGS) entry which is preliminary data.</text>
</comment>
<name>A0ABQ7I187_9MICR</name>
<evidence type="ECO:0000256" key="1">
    <source>
        <dbReference type="ARBA" id="ARBA00006762"/>
    </source>
</evidence>
<evidence type="ECO:0000259" key="6">
    <source>
        <dbReference type="PROSITE" id="PS51284"/>
    </source>
</evidence>
<accession>A0ABQ7I187</accession>
<dbReference type="InterPro" id="IPR008979">
    <property type="entry name" value="Galactose-bd-like_sf"/>
</dbReference>
<keyword evidence="2" id="KW-0132">Cell division</keyword>
<dbReference type="Proteomes" id="UP001516464">
    <property type="component" value="Unassembled WGS sequence"/>
</dbReference>
<dbReference type="PANTHER" id="PTHR12936:SF0">
    <property type="entry name" value="ANAPHASE-PROMOTING COMPLEX SUBUNIT 10"/>
    <property type="match status" value="1"/>
</dbReference>
<evidence type="ECO:0000256" key="4">
    <source>
        <dbReference type="ARBA" id="ARBA00022786"/>
    </source>
</evidence>
<dbReference type="EMBL" id="SBIQ01000027">
    <property type="protein sequence ID" value="KAF7684137.1"/>
    <property type="molecule type" value="Genomic_DNA"/>
</dbReference>
<keyword evidence="3" id="KW-0498">Mitosis</keyword>
<gene>
    <name evidence="7" type="primary">apc10</name>
    <name evidence="7" type="ORF">TCON_0667</name>
</gene>
<keyword evidence="8" id="KW-1185">Reference proteome</keyword>
<evidence type="ECO:0000313" key="8">
    <source>
        <dbReference type="Proteomes" id="UP001516464"/>
    </source>
</evidence>
<protein>
    <submittedName>
        <fullName evidence="7">Anaphase-promoting complex subunit 10</fullName>
    </submittedName>
</protein>
<keyword evidence="4" id="KW-0833">Ubl conjugation pathway</keyword>
<dbReference type="PANTHER" id="PTHR12936">
    <property type="entry name" value="ANAPHASE-PROMOTING COMPLEX 10"/>
    <property type="match status" value="1"/>
</dbReference>
<comment type="similarity">
    <text evidence="1">Belongs to the APC10 family.</text>
</comment>
<dbReference type="InterPro" id="IPR016901">
    <property type="entry name" value="APC10/Doc1"/>
</dbReference>
<feature type="domain" description="DOC" evidence="6">
    <location>
        <begin position="1"/>
        <end position="134"/>
    </location>
</feature>
<keyword evidence="5" id="KW-0131">Cell cycle</keyword>
<dbReference type="PIRSF" id="PIRSF028841">
    <property type="entry name" value="APC10_sub"/>
    <property type="match status" value="1"/>
</dbReference>